<reference evidence="1" key="1">
    <citation type="submission" date="2022-08" db="EMBL/GenBank/DDBJ databases">
        <authorList>
            <person name="Tian L."/>
        </authorList>
    </citation>
    <scope>NUCLEOTIDE SEQUENCE</scope>
    <source>
        <strain evidence="1">CM253</strain>
    </source>
</reference>
<proteinExistence type="predicted"/>
<dbReference type="RefSeq" id="WP_257856314.1">
    <property type="nucleotide sequence ID" value="NZ_CP102514.1"/>
</dbReference>
<name>A0ABY5PYL7_9ACTN</name>
<dbReference type="NCBIfam" id="TIGR02242">
    <property type="entry name" value="tail_TIGR02242"/>
    <property type="match status" value="1"/>
</dbReference>
<organism evidence="1 2">
    <name type="scientific">Streptomyces yangpuensis</name>
    <dbReference type="NCBI Taxonomy" id="1648182"/>
    <lineage>
        <taxon>Bacteria</taxon>
        <taxon>Bacillati</taxon>
        <taxon>Actinomycetota</taxon>
        <taxon>Actinomycetes</taxon>
        <taxon>Kitasatosporales</taxon>
        <taxon>Streptomycetaceae</taxon>
        <taxon>Streptomyces</taxon>
    </lineage>
</organism>
<protein>
    <submittedName>
        <fullName evidence="1">Phage tail protein</fullName>
    </submittedName>
</protein>
<sequence>MSRAAVPGLPSRHPIGEQLPALYADDDFAQRFTAGLDTVLAPVFTTLDNLPSYFDPRLAPADFLAWLASWVGGADDPDWPTALRREAVARAVELHRWRGTRRGLVEALRLVLGVSADVSGDGAAVWSRTAGTEPTPAAAGEVLVRVWPRGGPGAVPEVDADRVRALVRTLCPVHTLCRVEILPGPPATEGS</sequence>
<dbReference type="EMBL" id="CP102514">
    <property type="protein sequence ID" value="UUY49171.1"/>
    <property type="molecule type" value="Genomic_DNA"/>
</dbReference>
<evidence type="ECO:0000313" key="1">
    <source>
        <dbReference type="EMBL" id="UUY49171.1"/>
    </source>
</evidence>
<gene>
    <name evidence="1" type="ORF">NRK68_19345</name>
</gene>
<dbReference type="Pfam" id="PF09684">
    <property type="entry name" value="Tail_P2_I"/>
    <property type="match status" value="1"/>
</dbReference>
<dbReference type="Proteomes" id="UP001057738">
    <property type="component" value="Chromosome"/>
</dbReference>
<dbReference type="InterPro" id="IPR006521">
    <property type="entry name" value="Tail_protein_I"/>
</dbReference>
<dbReference type="GeneID" id="95575650"/>
<evidence type="ECO:0000313" key="2">
    <source>
        <dbReference type="Proteomes" id="UP001057738"/>
    </source>
</evidence>
<dbReference type="InterPro" id="IPR011748">
    <property type="entry name" value="Unchr_phage_tail-like"/>
</dbReference>
<keyword evidence="2" id="KW-1185">Reference proteome</keyword>
<accession>A0ABY5PYL7</accession>